<dbReference type="InterPro" id="IPR015286">
    <property type="entry name" value="Porin_fam_mycobact-type"/>
</dbReference>
<dbReference type="AlphaFoldDB" id="A0A1G8RDV1"/>
<dbReference type="SUPFAM" id="SSF56959">
    <property type="entry name" value="Leukocidin-like"/>
    <property type="match status" value="1"/>
</dbReference>
<protein>
    <submittedName>
        <fullName evidence="3">MspA protein</fullName>
    </submittedName>
</protein>
<evidence type="ECO:0000313" key="3">
    <source>
        <dbReference type="EMBL" id="SDJ15234.1"/>
    </source>
</evidence>
<keyword evidence="1 2" id="KW-0732">Signal</keyword>
<dbReference type="Pfam" id="PF09203">
    <property type="entry name" value="MspA"/>
    <property type="match status" value="1"/>
</dbReference>
<evidence type="ECO:0000313" key="4">
    <source>
        <dbReference type="Proteomes" id="UP000183263"/>
    </source>
</evidence>
<dbReference type="EMBL" id="FNDN01000017">
    <property type="protein sequence ID" value="SDJ15234.1"/>
    <property type="molecule type" value="Genomic_DNA"/>
</dbReference>
<evidence type="ECO:0000256" key="2">
    <source>
        <dbReference type="SAM" id="SignalP"/>
    </source>
</evidence>
<dbReference type="RefSeq" id="WP_072739764.1">
    <property type="nucleotide sequence ID" value="NZ_CP048813.1"/>
</dbReference>
<evidence type="ECO:0000256" key="1">
    <source>
        <dbReference type="ARBA" id="ARBA00022729"/>
    </source>
</evidence>
<dbReference type="Gene3D" id="2.60.40.1650">
    <property type="entry name" value="Porin MspA (Ig-like beta-sandwich domain)"/>
    <property type="match status" value="1"/>
</dbReference>
<dbReference type="Proteomes" id="UP000183263">
    <property type="component" value="Unassembled WGS sequence"/>
</dbReference>
<proteinExistence type="predicted"/>
<keyword evidence="4" id="KW-1185">Reference proteome</keyword>
<dbReference type="OrthoDB" id="4406952at2"/>
<organism evidence="3 4">
    <name type="scientific">Rhodococcus triatomae</name>
    <dbReference type="NCBI Taxonomy" id="300028"/>
    <lineage>
        <taxon>Bacteria</taxon>
        <taxon>Bacillati</taxon>
        <taxon>Actinomycetota</taxon>
        <taxon>Actinomycetes</taxon>
        <taxon>Mycobacteriales</taxon>
        <taxon>Nocardiaceae</taxon>
        <taxon>Rhodococcus</taxon>
    </lineage>
</organism>
<sequence length="230" mass="22989">MFTKKKMHRSAMVAAVAAASAAVAVSVGAGVAAADVSPLPDEARAITTVGGWHTEAALRELTVTQVPNLAQAFTSREGFVSALATATVHRGGTGALHGAEVELSLDTGCGTDVSNGVTVGLQSSLGASATVNIGPMTSVSPGVNANIGPSVSAQLKPGAVTNIALGTKTVDPGSAPGPDDPFLAGVRVSELPVVVNNCLGPVSVRLVSKVTVSTTTSNEVVYAYSKPMWL</sequence>
<feature type="signal peptide" evidence="2">
    <location>
        <begin position="1"/>
        <end position="29"/>
    </location>
</feature>
<gene>
    <name evidence="3" type="ORF">SAMN05444695_11789</name>
</gene>
<name>A0A1G8RDV1_9NOCA</name>
<dbReference type="InterPro" id="IPR036435">
    <property type="entry name" value="Leukocidin/porin_MspA_sf"/>
</dbReference>
<reference evidence="3 4" key="1">
    <citation type="submission" date="2016-10" db="EMBL/GenBank/DDBJ databases">
        <authorList>
            <person name="de Groot N.N."/>
        </authorList>
    </citation>
    <scope>NUCLEOTIDE SEQUENCE [LARGE SCALE GENOMIC DNA]</scope>
    <source>
        <strain evidence="3 4">DSM 44892</strain>
    </source>
</reference>
<accession>A0A1G8RDV1</accession>
<feature type="chain" id="PRO_5039361013" evidence="2">
    <location>
        <begin position="30"/>
        <end position="230"/>
    </location>
</feature>